<dbReference type="InterPro" id="IPR025943">
    <property type="entry name" value="Sigma_54_int_dom_ATP-bd_2"/>
</dbReference>
<feature type="domain" description="Response regulatory" evidence="8">
    <location>
        <begin position="21"/>
        <end position="140"/>
    </location>
</feature>
<dbReference type="PROSITE" id="PS00688">
    <property type="entry name" value="SIGMA54_INTERACT_3"/>
    <property type="match status" value="1"/>
</dbReference>
<dbReference type="SUPFAM" id="SSF46689">
    <property type="entry name" value="Homeodomain-like"/>
    <property type="match status" value="1"/>
</dbReference>
<dbReference type="GO" id="GO:0005524">
    <property type="term" value="F:ATP binding"/>
    <property type="evidence" value="ECO:0007669"/>
    <property type="project" value="UniProtKB-KW"/>
</dbReference>
<dbReference type="CDD" id="cd00009">
    <property type="entry name" value="AAA"/>
    <property type="match status" value="1"/>
</dbReference>
<dbReference type="InterPro" id="IPR003593">
    <property type="entry name" value="AAA+_ATPase"/>
</dbReference>
<dbReference type="Proteomes" id="UP000198575">
    <property type="component" value="Unassembled WGS sequence"/>
</dbReference>
<dbReference type="Pfam" id="PF00072">
    <property type="entry name" value="Response_reg"/>
    <property type="match status" value="1"/>
</dbReference>
<dbReference type="GO" id="GO:0006355">
    <property type="term" value="P:regulation of DNA-templated transcription"/>
    <property type="evidence" value="ECO:0007669"/>
    <property type="project" value="InterPro"/>
</dbReference>
<dbReference type="InterPro" id="IPR009057">
    <property type="entry name" value="Homeodomain-like_sf"/>
</dbReference>
<dbReference type="FunFam" id="3.40.50.300:FF:000006">
    <property type="entry name" value="DNA-binding transcriptional regulator NtrC"/>
    <property type="match status" value="1"/>
</dbReference>
<proteinExistence type="predicted"/>
<evidence type="ECO:0000256" key="4">
    <source>
        <dbReference type="ARBA" id="ARBA00023125"/>
    </source>
</evidence>
<keyword evidence="6" id="KW-0597">Phosphoprotein</keyword>
<dbReference type="AlphaFoldDB" id="A0A1I4ZP79"/>
<keyword evidence="10" id="KW-1185">Reference proteome</keyword>
<dbReference type="STRING" id="578942.SAMN05216289_12744"/>
<keyword evidence="4 9" id="KW-0238">DNA-binding</keyword>
<dbReference type="GO" id="GO:0043565">
    <property type="term" value="F:sequence-specific DNA binding"/>
    <property type="evidence" value="ECO:0007669"/>
    <property type="project" value="InterPro"/>
</dbReference>
<evidence type="ECO:0000256" key="5">
    <source>
        <dbReference type="ARBA" id="ARBA00023163"/>
    </source>
</evidence>
<feature type="modified residue" description="4-aspartylphosphate" evidence="6">
    <location>
        <position position="70"/>
    </location>
</feature>
<evidence type="ECO:0000259" key="8">
    <source>
        <dbReference type="PROSITE" id="PS50110"/>
    </source>
</evidence>
<dbReference type="SUPFAM" id="SSF52172">
    <property type="entry name" value="CheY-like"/>
    <property type="match status" value="1"/>
</dbReference>
<dbReference type="InterPro" id="IPR058031">
    <property type="entry name" value="AAA_lid_NorR"/>
</dbReference>
<dbReference type="SMART" id="SM00448">
    <property type="entry name" value="REC"/>
    <property type="match status" value="1"/>
</dbReference>
<dbReference type="Gene3D" id="3.40.50.2300">
    <property type="match status" value="1"/>
</dbReference>
<dbReference type="PROSITE" id="PS50045">
    <property type="entry name" value="SIGMA54_INTERACT_4"/>
    <property type="match status" value="1"/>
</dbReference>
<evidence type="ECO:0000313" key="9">
    <source>
        <dbReference type="EMBL" id="SFN51853.1"/>
    </source>
</evidence>
<dbReference type="InterPro" id="IPR001789">
    <property type="entry name" value="Sig_transdc_resp-reg_receiver"/>
</dbReference>
<accession>A0A1I4ZP79</accession>
<dbReference type="Gene3D" id="3.40.50.300">
    <property type="entry name" value="P-loop containing nucleotide triphosphate hydrolases"/>
    <property type="match status" value="1"/>
</dbReference>
<evidence type="ECO:0000256" key="6">
    <source>
        <dbReference type="PROSITE-ProRule" id="PRU00169"/>
    </source>
</evidence>
<name>A0A1I4ZP79_9GAMM</name>
<dbReference type="SMART" id="SM00382">
    <property type="entry name" value="AAA"/>
    <property type="match status" value="1"/>
</dbReference>
<keyword evidence="1" id="KW-0547">Nucleotide-binding</keyword>
<sequence length="475" mass="51497">MPAGEGPTPLDGSMAPTDKPHILIADDQRDVREALRLLLKSEGWNCSTAEGPAEALAAVRKQSFDVALIDLNYTRDTTSGAEGLELLRELKKLDEELPVVVMTAWGTIHVAVEAMRHGAGDFIEKPWDNQRLMSVLGNQRDLGRAQRRGQRLQAENVLLRGPAAEGFIADSPAMRRLLENLARVAPSDANVLILGENGTGKGVIARLLHDASKRAQASFVKVNMGGIPETVFEAEMFGHVRGAFTDAKSDRIGRFELADGGSLFLDEIANIPVAQQPKLLRVLEDGELERVGSSRTLKVDVRVISATNADLPAAVAEGAFRKDLLFRLNTVELHLPPLRERGEDIPLLAHAFLARFGKRYQRDGLRFAPSALSALSTYAWPGNVRELSHTIERAVLMTGGDVIDAGALNLNAGSVAVGSGAHAAPINAQMTVEQAEEKLVRQTLEQTAGNIQRAAAKLGLSRPALYRRMEKYGID</sequence>
<dbReference type="PANTHER" id="PTHR32071">
    <property type="entry name" value="TRANSCRIPTIONAL REGULATORY PROTEIN"/>
    <property type="match status" value="1"/>
</dbReference>
<evidence type="ECO:0000256" key="2">
    <source>
        <dbReference type="ARBA" id="ARBA00022840"/>
    </source>
</evidence>
<dbReference type="PANTHER" id="PTHR32071:SF57">
    <property type="entry name" value="C4-DICARBOXYLATE TRANSPORT TRANSCRIPTIONAL REGULATORY PROTEIN DCTD"/>
    <property type="match status" value="1"/>
</dbReference>
<dbReference type="PRINTS" id="PR01590">
    <property type="entry name" value="HTHFIS"/>
</dbReference>
<dbReference type="Gene3D" id="1.10.10.60">
    <property type="entry name" value="Homeodomain-like"/>
    <property type="match status" value="1"/>
</dbReference>
<dbReference type="InterPro" id="IPR011006">
    <property type="entry name" value="CheY-like_superfamily"/>
</dbReference>
<keyword evidence="2" id="KW-0067">ATP-binding</keyword>
<keyword evidence="5" id="KW-0804">Transcription</keyword>
<feature type="domain" description="Sigma-54 factor interaction" evidence="7">
    <location>
        <begin position="167"/>
        <end position="396"/>
    </location>
</feature>
<dbReference type="InterPro" id="IPR027417">
    <property type="entry name" value="P-loop_NTPase"/>
</dbReference>
<dbReference type="Pfam" id="PF00158">
    <property type="entry name" value="Sigma54_activat"/>
    <property type="match status" value="1"/>
</dbReference>
<dbReference type="Pfam" id="PF25601">
    <property type="entry name" value="AAA_lid_14"/>
    <property type="match status" value="1"/>
</dbReference>
<dbReference type="Pfam" id="PF02954">
    <property type="entry name" value="HTH_8"/>
    <property type="match status" value="1"/>
</dbReference>
<evidence type="ECO:0000256" key="1">
    <source>
        <dbReference type="ARBA" id="ARBA00022741"/>
    </source>
</evidence>
<gene>
    <name evidence="9" type="ORF">SAMN05216289_12744</name>
</gene>
<dbReference type="InterPro" id="IPR002197">
    <property type="entry name" value="HTH_Fis"/>
</dbReference>
<protein>
    <submittedName>
        <fullName evidence="9">DNA-binding transcriptional response regulator, NtrC family, contains REC, AAA-type ATPase, and a Fis-type DNA-binding domains</fullName>
    </submittedName>
</protein>
<evidence type="ECO:0000313" key="10">
    <source>
        <dbReference type="Proteomes" id="UP000198575"/>
    </source>
</evidence>
<dbReference type="InterPro" id="IPR025944">
    <property type="entry name" value="Sigma_54_int_dom_CS"/>
</dbReference>
<dbReference type="PROSITE" id="PS50110">
    <property type="entry name" value="RESPONSE_REGULATORY"/>
    <property type="match status" value="1"/>
</dbReference>
<evidence type="ECO:0000259" key="7">
    <source>
        <dbReference type="PROSITE" id="PS50045"/>
    </source>
</evidence>
<organism evidence="9 10">
    <name type="scientific">Dokdonella immobilis</name>
    <dbReference type="NCBI Taxonomy" id="578942"/>
    <lineage>
        <taxon>Bacteria</taxon>
        <taxon>Pseudomonadati</taxon>
        <taxon>Pseudomonadota</taxon>
        <taxon>Gammaproteobacteria</taxon>
        <taxon>Lysobacterales</taxon>
        <taxon>Rhodanobacteraceae</taxon>
        <taxon>Dokdonella</taxon>
    </lineage>
</organism>
<dbReference type="EMBL" id="FOVF01000027">
    <property type="protein sequence ID" value="SFN51853.1"/>
    <property type="molecule type" value="Genomic_DNA"/>
</dbReference>
<reference evidence="9 10" key="1">
    <citation type="submission" date="2016-10" db="EMBL/GenBank/DDBJ databases">
        <authorList>
            <person name="de Groot N.N."/>
        </authorList>
    </citation>
    <scope>NUCLEOTIDE SEQUENCE [LARGE SCALE GENOMIC DNA]</scope>
    <source>
        <strain evidence="9 10">CGMCC 1.7659</strain>
    </source>
</reference>
<dbReference type="GO" id="GO:0000160">
    <property type="term" value="P:phosphorelay signal transduction system"/>
    <property type="evidence" value="ECO:0007669"/>
    <property type="project" value="InterPro"/>
</dbReference>
<keyword evidence="3" id="KW-0805">Transcription regulation</keyword>
<evidence type="ECO:0000256" key="3">
    <source>
        <dbReference type="ARBA" id="ARBA00023015"/>
    </source>
</evidence>
<dbReference type="InterPro" id="IPR002078">
    <property type="entry name" value="Sigma_54_int"/>
</dbReference>
<dbReference type="SUPFAM" id="SSF52540">
    <property type="entry name" value="P-loop containing nucleoside triphosphate hydrolases"/>
    <property type="match status" value="1"/>
</dbReference>
<dbReference type="Gene3D" id="1.10.8.60">
    <property type="match status" value="1"/>
</dbReference>
<dbReference type="PROSITE" id="PS00676">
    <property type="entry name" value="SIGMA54_INTERACT_2"/>
    <property type="match status" value="1"/>
</dbReference>